<dbReference type="GO" id="GO:0004523">
    <property type="term" value="F:RNA-DNA hybrid ribonuclease activity"/>
    <property type="evidence" value="ECO:0007669"/>
    <property type="project" value="InterPro"/>
</dbReference>
<dbReference type="Pfam" id="PF00078">
    <property type="entry name" value="RVT_1"/>
    <property type="match status" value="1"/>
</dbReference>
<dbReference type="InterPro" id="IPR001584">
    <property type="entry name" value="Integrase_cat-core"/>
</dbReference>
<reference evidence="5" key="1">
    <citation type="journal article" date="2005" name="Nature">
        <title>The map-based sequence of the rice genome.</title>
        <authorList>
            <consortium name="International rice genome sequencing project (IRGSP)"/>
            <person name="Matsumoto T."/>
            <person name="Wu J."/>
            <person name="Kanamori H."/>
            <person name="Katayose Y."/>
            <person name="Fujisawa M."/>
            <person name="Namiki N."/>
            <person name="Mizuno H."/>
            <person name="Yamamoto K."/>
            <person name="Antonio B.A."/>
            <person name="Baba T."/>
            <person name="Sakata K."/>
            <person name="Nagamura Y."/>
            <person name="Aoki H."/>
            <person name="Arikawa K."/>
            <person name="Arita K."/>
            <person name="Bito T."/>
            <person name="Chiden Y."/>
            <person name="Fujitsuka N."/>
            <person name="Fukunaka R."/>
            <person name="Hamada M."/>
            <person name="Harada C."/>
            <person name="Hayashi A."/>
            <person name="Hijishita S."/>
            <person name="Honda M."/>
            <person name="Hosokawa S."/>
            <person name="Ichikawa Y."/>
            <person name="Idonuma A."/>
            <person name="Iijima M."/>
            <person name="Ikeda M."/>
            <person name="Ikeno M."/>
            <person name="Ito K."/>
            <person name="Ito S."/>
            <person name="Ito T."/>
            <person name="Ito Y."/>
            <person name="Ito Y."/>
            <person name="Iwabuchi A."/>
            <person name="Kamiya K."/>
            <person name="Karasawa W."/>
            <person name="Kurita K."/>
            <person name="Katagiri S."/>
            <person name="Kikuta A."/>
            <person name="Kobayashi H."/>
            <person name="Kobayashi N."/>
            <person name="Machita K."/>
            <person name="Maehara T."/>
            <person name="Masukawa M."/>
            <person name="Mizubayashi T."/>
            <person name="Mukai Y."/>
            <person name="Nagasaki H."/>
            <person name="Nagata Y."/>
            <person name="Naito S."/>
            <person name="Nakashima M."/>
            <person name="Nakama Y."/>
            <person name="Nakamichi Y."/>
            <person name="Nakamura M."/>
            <person name="Meguro A."/>
            <person name="Negishi M."/>
            <person name="Ohta I."/>
            <person name="Ohta T."/>
            <person name="Okamoto M."/>
            <person name="Ono N."/>
            <person name="Saji S."/>
            <person name="Sakaguchi M."/>
            <person name="Sakai K."/>
            <person name="Shibata M."/>
            <person name="Shimokawa T."/>
            <person name="Song J."/>
            <person name="Takazaki Y."/>
            <person name="Terasawa K."/>
            <person name="Tsugane M."/>
            <person name="Tsuji K."/>
            <person name="Ueda S."/>
            <person name="Waki K."/>
            <person name="Yamagata H."/>
            <person name="Yamamoto M."/>
            <person name="Yamamoto S."/>
            <person name="Yamane H."/>
            <person name="Yoshiki S."/>
            <person name="Yoshihara R."/>
            <person name="Yukawa K."/>
            <person name="Zhong H."/>
            <person name="Yano M."/>
            <person name="Yuan Q."/>
            <person name="Ouyang S."/>
            <person name="Liu J."/>
            <person name="Jones K.M."/>
            <person name="Gansberger K."/>
            <person name="Moffat K."/>
            <person name="Hill J."/>
            <person name="Bera J."/>
            <person name="Fadrosh D."/>
            <person name="Jin S."/>
            <person name="Johri S."/>
            <person name="Kim M."/>
            <person name="Overton L."/>
            <person name="Reardon M."/>
            <person name="Tsitrin T."/>
            <person name="Vuong H."/>
            <person name="Weaver B."/>
            <person name="Ciecko A."/>
            <person name="Tallon L."/>
            <person name="Jackson J."/>
            <person name="Pai G."/>
            <person name="Aken S.V."/>
            <person name="Utterback T."/>
            <person name="Reidmuller S."/>
            <person name="Feldblyum T."/>
            <person name="Hsiao J."/>
            <person name="Zismann V."/>
            <person name="Iobst S."/>
            <person name="de Vazeille A.R."/>
            <person name="Buell C.R."/>
            <person name="Ying K."/>
            <person name="Li Y."/>
            <person name="Lu T."/>
            <person name="Huang Y."/>
            <person name="Zhao Q."/>
            <person name="Feng Q."/>
            <person name="Zhang L."/>
            <person name="Zhu J."/>
            <person name="Weng Q."/>
            <person name="Mu J."/>
            <person name="Lu Y."/>
            <person name="Fan D."/>
            <person name="Liu Y."/>
            <person name="Guan J."/>
            <person name="Zhang Y."/>
            <person name="Yu S."/>
            <person name="Liu X."/>
            <person name="Zhang Y."/>
            <person name="Hong G."/>
            <person name="Han B."/>
            <person name="Choisne N."/>
            <person name="Demange N."/>
            <person name="Orjeda G."/>
            <person name="Samain S."/>
            <person name="Cattolico L."/>
            <person name="Pelletier E."/>
            <person name="Couloux A."/>
            <person name="Segurens B."/>
            <person name="Wincker P."/>
            <person name="D'Hont A."/>
            <person name="Scarpelli C."/>
            <person name="Weissenbach J."/>
            <person name="Salanoubat M."/>
            <person name="Quetier F."/>
            <person name="Yu Y."/>
            <person name="Kim H.R."/>
            <person name="Rambo T."/>
            <person name="Currie J."/>
            <person name="Collura K."/>
            <person name="Luo M."/>
            <person name="Yang T."/>
            <person name="Ammiraju J.S.S."/>
            <person name="Engler F."/>
            <person name="Soderlund C."/>
            <person name="Wing R.A."/>
            <person name="Palmer L.E."/>
            <person name="de la Bastide M."/>
            <person name="Spiegel L."/>
            <person name="Nascimento L."/>
            <person name="Zutavern T."/>
            <person name="O'Shaughnessy A."/>
            <person name="Dike S."/>
            <person name="Dedhia N."/>
            <person name="Preston R."/>
            <person name="Balija V."/>
            <person name="McCombie W.R."/>
            <person name="Chow T."/>
            <person name="Chen H."/>
            <person name="Chung M."/>
            <person name="Chen C."/>
            <person name="Shaw J."/>
            <person name="Wu H."/>
            <person name="Hsiao K."/>
            <person name="Chao Y."/>
            <person name="Chu M."/>
            <person name="Cheng C."/>
            <person name="Hour A."/>
            <person name="Lee P."/>
            <person name="Lin S."/>
            <person name="Lin Y."/>
            <person name="Liou J."/>
            <person name="Liu S."/>
            <person name="Hsing Y."/>
            <person name="Raghuvanshi S."/>
            <person name="Mohanty A."/>
            <person name="Bharti A.K."/>
            <person name="Gaur A."/>
            <person name="Gupta V."/>
            <person name="Kumar D."/>
            <person name="Ravi V."/>
            <person name="Vij S."/>
            <person name="Kapur A."/>
            <person name="Khurana P."/>
            <person name="Khurana P."/>
            <person name="Khurana J.P."/>
            <person name="Tyagi A.K."/>
            <person name="Gaikwad K."/>
            <person name="Singh A."/>
            <person name="Dalal V."/>
            <person name="Srivastava S."/>
            <person name="Dixit A."/>
            <person name="Pal A.K."/>
            <person name="Ghazi I.A."/>
            <person name="Yadav M."/>
            <person name="Pandit A."/>
            <person name="Bhargava A."/>
            <person name="Sureshbabu K."/>
            <person name="Batra K."/>
            <person name="Sharma T.R."/>
            <person name="Mohapatra T."/>
            <person name="Singh N.K."/>
            <person name="Messing J."/>
            <person name="Nelson A.B."/>
            <person name="Fuks G."/>
            <person name="Kavchok S."/>
            <person name="Keizer G."/>
            <person name="Linton E."/>
            <person name="Llaca V."/>
            <person name="Song R."/>
            <person name="Tanyolac B."/>
            <person name="Young S."/>
            <person name="Ho-Il K."/>
            <person name="Hahn J.H."/>
            <person name="Sangsakoo G."/>
            <person name="Vanavichit A."/>
            <person name="de Mattos Luiz.A.T."/>
            <person name="Zimmer P.D."/>
            <person name="Malone G."/>
            <person name="Dellagostin O."/>
            <person name="de Oliveira A.C."/>
            <person name="Bevan M."/>
            <person name="Bancroft I."/>
            <person name="Minx P."/>
            <person name="Cordum H."/>
            <person name="Wilson R."/>
            <person name="Cheng Z."/>
            <person name="Jin W."/>
            <person name="Jiang J."/>
            <person name="Leong S.A."/>
            <person name="Iwama H."/>
            <person name="Gojobori T."/>
            <person name="Itoh T."/>
            <person name="Niimura Y."/>
            <person name="Fujii Y."/>
            <person name="Habara T."/>
            <person name="Sakai H."/>
            <person name="Sato Y."/>
            <person name="Wilson G."/>
            <person name="Kumar K."/>
            <person name="McCouch S."/>
            <person name="Juretic N."/>
            <person name="Hoen D."/>
            <person name="Wright S."/>
            <person name="Bruskiewich R."/>
            <person name="Bureau T."/>
            <person name="Miyao A."/>
            <person name="Hirochika H."/>
            <person name="Nishikawa T."/>
            <person name="Kadowaki K."/>
            <person name="Sugiura M."/>
            <person name="Burr B."/>
            <person name="Sasaki T."/>
        </authorList>
    </citation>
    <scope>NUCLEOTIDE SEQUENCE [LARGE SCALE GENOMIC DNA]</scope>
    <source>
        <strain evidence="5">cv. Nipponbare</strain>
    </source>
</reference>
<accession>Q2R5W2</accession>
<dbReference type="InterPro" id="IPR043502">
    <property type="entry name" value="DNA/RNA_pol_sf"/>
</dbReference>
<feature type="region of interest" description="Disordered" evidence="1">
    <location>
        <begin position="1446"/>
        <end position="1465"/>
    </location>
</feature>
<dbReference type="EMBL" id="AC146939">
    <property type="protein sequence ID" value="AAX95959.1"/>
    <property type="molecule type" value="Genomic_DNA"/>
</dbReference>
<dbReference type="InterPro" id="IPR043128">
    <property type="entry name" value="Rev_trsase/Diguanyl_cyclase"/>
</dbReference>
<dbReference type="InterPro" id="IPR012337">
    <property type="entry name" value="RNaseH-like_sf"/>
</dbReference>
<feature type="region of interest" description="Disordered" evidence="1">
    <location>
        <begin position="1"/>
        <end position="25"/>
    </location>
</feature>
<evidence type="ECO:0000259" key="3">
    <source>
        <dbReference type="PROSITE" id="PS50994"/>
    </source>
</evidence>
<dbReference type="InterPro" id="IPR036397">
    <property type="entry name" value="RNaseH_sf"/>
</dbReference>
<dbReference type="InterPro" id="IPR005162">
    <property type="entry name" value="Retrotrans_gag_dom"/>
</dbReference>
<dbReference type="InterPro" id="IPR000477">
    <property type="entry name" value="RT_dom"/>
</dbReference>
<feature type="domain" description="RNase H type-1" evidence="2">
    <location>
        <begin position="1028"/>
        <end position="1157"/>
    </location>
</feature>
<dbReference type="GO" id="GO:0003676">
    <property type="term" value="F:nucleic acid binding"/>
    <property type="evidence" value="ECO:0007669"/>
    <property type="project" value="InterPro"/>
</dbReference>
<dbReference type="Pfam" id="PF13456">
    <property type="entry name" value="RVT_3"/>
    <property type="match status" value="1"/>
</dbReference>
<feature type="region of interest" description="Disordered" evidence="1">
    <location>
        <begin position="130"/>
        <end position="164"/>
    </location>
</feature>
<dbReference type="PANTHER" id="PTHR48475">
    <property type="entry name" value="RIBONUCLEASE H"/>
    <property type="match status" value="1"/>
</dbReference>
<dbReference type="Gene3D" id="3.30.70.270">
    <property type="match status" value="1"/>
</dbReference>
<dbReference type="Pfam" id="PF17919">
    <property type="entry name" value="RT_RNaseH_2"/>
    <property type="match status" value="1"/>
</dbReference>
<sequence>MKAPSPKVQQSHIPIRDKDKERGATPISDRFVGVIDIDPHEPSVLHLLEDYGSSTTSAPREVLAIDDVGVSARTNAEAENQVTTPTQHIRAVNAILRETPYNPVLSDDLARWTERLRESVANLGNAFKEAAAAARPGQPLTGDANDRHPRRTHDRRQPTAPSARCRAFSRSLRDVRWPERFRPGAIEKYDGSTDLEEFLQVYSTVLYAAEVDDNSLANYLPTALKGSARSCLMHLPPYSISSWADLWQQFVANFQGTYKRYAIEDDLHALTQSSGESLREYVRRFNKCRNTIPEITDTSVIRAFKCSVRDRYATQELTTRCITTTWRLFEIVERCAHADDALRRKNDKPKTRGEKKPAMDAPEKAQAEVLAAEYANPPKRLDPQGSDAKKVWCPIHKTDRHSLEDCLVFKKSLEKHIAFEKGKRVCVVEKDAEAAPQESDLAYPDSDLHVSHIFEGSTAYSKREYKKVKREVCSTWQGAAPKMKWSEKKIEFSEENHPKTAVIPGRYSIVVEPTIQNIKVARSSSKPLGKITLPMTFGQANNFRTEQITFDVAEFDTAYNAIIGRTALAKFMAASHYAYLVLKMPGPKGTITIQGNAKLAVQCDKRSLDMVEQTPSPPATTEPPKKPSDMPGVPREVIEHKLMVRPDAKPVKQKLRRFAPDRKQAIREELDKLLKASFIREVLHPEWLANPVMVRKANGKWRMCIDFTDLNKAYQLVDSTASCELLSFLDTYSGYHQISMAKEDEEKTTFITPFGAFCYVKMPFGLITAGNTFQRTVQGALSDQLGNNVEAYVDDIVVKTKTSDSLIDDLRETFDNLRLYRLMLNPEKCTFGVPSGKLLGFLVSSRGIEANPEKIKAIENMKSPTSLKEEAEEAFVALKRYLSNPPVLVAPQPNEELFLYIAATPYSVSTVIVVEREKVQRPVYYVSEALHDAKRRYPQIQKLLYAVIMTSRKLRHYFQAHRVTVVSSFPLGEVVRNKDVVGRIVKWVVELSQFDVHFVPRTAIKSQVLADFVADWTMPDNKSDNQVDNETWTMAFDGALNSQATGAGFILMSPSRDQFKHAIHLNFRATNNTAEYEGLLAGIRAAAALGVKRLIMKGDSELVANQVHKDYKCSNPELSKYLAEVRKLEKRFDGIEVRHVYRKDNIEPDDLARHASRREPLEPSTFLDILTKPSVKEVSGEVSPATPDISSKATEAERAVADIETTNDWRIPLIKFINSEELPEDDTEAEKITHKAKIYCMVGNDLYKKAPNGILLKCVSSDDDRHLLLDIHEGICGSHAADILGPFPRGQGGYKFLFLAIDKFTKWIEAVPTEGIKADNAIKFIKGIFCRYGLPHRIITDNSSQFISADFQDYCIGLGVKICFASVSHPQSNEQVERANGIVLQGLPSVLWAVRTTPTTSNKETPFFLVYGSEAMLPSELRHQGTRVQKMTPSVETYPHVRLRRLDKASEEPKGSSAGDAQSRYGLVRSCRDERPWYKDYQEGQLQSIDWKTFSANGAIDLPGGLSPPDSSENEQNLHEETRGLVTGGDLVGKPTRALQHIGSIDDIPASRLHRCVCRCLRAEYRPHSATRCSRPPIPQDLHEVPGALYKPWPWMCSNS</sequence>
<dbReference type="GO" id="GO:0015074">
    <property type="term" value="P:DNA integration"/>
    <property type="evidence" value="ECO:0007669"/>
    <property type="project" value="InterPro"/>
</dbReference>
<dbReference type="PROSITE" id="PS50994">
    <property type="entry name" value="INTEGRASE"/>
    <property type="match status" value="1"/>
</dbReference>
<dbReference type="PANTHER" id="PTHR48475:SF2">
    <property type="entry name" value="RIBONUCLEASE H"/>
    <property type="match status" value="1"/>
</dbReference>
<reference evidence="5" key="2">
    <citation type="journal article" date="2008" name="Nucleic Acids Res.">
        <title>The rice annotation project database (RAP-DB): 2008 update.</title>
        <authorList>
            <consortium name="The rice annotation project (RAP)"/>
        </authorList>
    </citation>
    <scope>GENOME REANNOTATION</scope>
    <source>
        <strain evidence="5">cv. Nipponbare</strain>
    </source>
</reference>
<dbReference type="Pfam" id="PF00665">
    <property type="entry name" value="rve"/>
    <property type="match status" value="1"/>
</dbReference>
<dbReference type="Pfam" id="PF03732">
    <property type="entry name" value="Retrotrans_gag"/>
    <property type="match status" value="1"/>
</dbReference>
<dbReference type="SUPFAM" id="SSF56672">
    <property type="entry name" value="DNA/RNA polymerases"/>
    <property type="match status" value="1"/>
</dbReference>
<dbReference type="Proteomes" id="UP000000763">
    <property type="component" value="Chromosome 11"/>
</dbReference>
<dbReference type="InterPro" id="IPR041577">
    <property type="entry name" value="RT_RNaseH_2"/>
</dbReference>
<dbReference type="PROSITE" id="PS50879">
    <property type="entry name" value="RNASE_H_1"/>
    <property type="match status" value="1"/>
</dbReference>
<organism evidence="4 5">
    <name type="scientific">Oryza sativa subsp. japonica</name>
    <name type="common">Rice</name>
    <dbReference type="NCBI Taxonomy" id="39947"/>
    <lineage>
        <taxon>Eukaryota</taxon>
        <taxon>Viridiplantae</taxon>
        <taxon>Streptophyta</taxon>
        <taxon>Embryophyta</taxon>
        <taxon>Tracheophyta</taxon>
        <taxon>Spermatophyta</taxon>
        <taxon>Magnoliopsida</taxon>
        <taxon>Liliopsida</taxon>
        <taxon>Poales</taxon>
        <taxon>Poaceae</taxon>
        <taxon>BOP clade</taxon>
        <taxon>Oryzoideae</taxon>
        <taxon>Oryzeae</taxon>
        <taxon>Oryzinae</taxon>
        <taxon>Oryza</taxon>
        <taxon>Oryza sativa</taxon>
    </lineage>
</organism>
<feature type="compositionally biased region" description="Basic and acidic residues" evidence="1">
    <location>
        <begin position="14"/>
        <end position="23"/>
    </location>
</feature>
<feature type="region of interest" description="Disordered" evidence="1">
    <location>
        <begin position="343"/>
        <end position="363"/>
    </location>
</feature>
<dbReference type="SUPFAM" id="SSF53098">
    <property type="entry name" value="Ribonuclease H-like"/>
    <property type="match status" value="2"/>
</dbReference>
<evidence type="ECO:0000259" key="2">
    <source>
        <dbReference type="PROSITE" id="PS50879"/>
    </source>
</evidence>
<dbReference type="CDD" id="cd09279">
    <property type="entry name" value="RNase_HI_like"/>
    <property type="match status" value="1"/>
</dbReference>
<proteinExistence type="predicted"/>
<dbReference type="Gene3D" id="3.10.10.10">
    <property type="entry name" value="HIV Type 1 Reverse Transcriptase, subunit A, domain 1"/>
    <property type="match status" value="1"/>
</dbReference>
<dbReference type="Gene3D" id="3.30.420.10">
    <property type="entry name" value="Ribonuclease H-like superfamily/Ribonuclease H"/>
    <property type="match status" value="2"/>
</dbReference>
<name>Q2R5W2_ORYSJ</name>
<evidence type="ECO:0000313" key="4">
    <source>
        <dbReference type="EMBL" id="AAX95959.1"/>
    </source>
</evidence>
<evidence type="ECO:0000313" key="5">
    <source>
        <dbReference type="Proteomes" id="UP000000763"/>
    </source>
</evidence>
<dbReference type="CDD" id="cd01647">
    <property type="entry name" value="RT_LTR"/>
    <property type="match status" value="1"/>
</dbReference>
<gene>
    <name evidence="4" type="ordered locus">LOC_Os11g23140</name>
</gene>
<feature type="domain" description="Integrase catalytic" evidence="3">
    <location>
        <begin position="1269"/>
        <end position="1441"/>
    </location>
</feature>
<evidence type="ECO:0000256" key="1">
    <source>
        <dbReference type="SAM" id="MobiDB-lite"/>
    </source>
</evidence>
<dbReference type="InterPro" id="IPR002156">
    <property type="entry name" value="RNaseH_domain"/>
</dbReference>
<feature type="region of interest" description="Disordered" evidence="1">
    <location>
        <begin position="608"/>
        <end position="631"/>
    </location>
</feature>
<protein>
    <submittedName>
        <fullName evidence="4">Retrotransposon protein, putative, Ty3-gypsy sub-class</fullName>
    </submittedName>
</protein>